<dbReference type="EMBL" id="VUNQ01000004">
    <property type="protein sequence ID" value="MSU00491.1"/>
    <property type="molecule type" value="Genomic_DNA"/>
</dbReference>
<evidence type="ECO:0000256" key="2">
    <source>
        <dbReference type="ARBA" id="ARBA00023125"/>
    </source>
</evidence>
<keyword evidence="3" id="KW-0804">Transcription</keyword>
<accession>A0A6N7XEJ3</accession>
<dbReference type="RefSeq" id="WP_154438916.1">
    <property type="nucleotide sequence ID" value="NZ_VUNQ01000004.1"/>
</dbReference>
<dbReference type="InterPro" id="IPR020449">
    <property type="entry name" value="Tscrpt_reg_AraC-type_HTH"/>
</dbReference>
<keyword evidence="6" id="KW-1185">Reference proteome</keyword>
<evidence type="ECO:0000313" key="6">
    <source>
        <dbReference type="Proteomes" id="UP000469523"/>
    </source>
</evidence>
<evidence type="ECO:0000256" key="1">
    <source>
        <dbReference type="ARBA" id="ARBA00023015"/>
    </source>
</evidence>
<dbReference type="PANTHER" id="PTHR43280:SF28">
    <property type="entry name" value="HTH-TYPE TRANSCRIPTIONAL ACTIVATOR RHAS"/>
    <property type="match status" value="1"/>
</dbReference>
<keyword evidence="1" id="KW-0805">Transcription regulation</keyword>
<gene>
    <name evidence="5" type="ORF">FYJ83_03295</name>
</gene>
<dbReference type="InterPro" id="IPR009057">
    <property type="entry name" value="Homeodomain-like_sf"/>
</dbReference>
<dbReference type="SUPFAM" id="SSF46689">
    <property type="entry name" value="Homeodomain-like"/>
    <property type="match status" value="2"/>
</dbReference>
<dbReference type="GO" id="GO:0003700">
    <property type="term" value="F:DNA-binding transcription factor activity"/>
    <property type="evidence" value="ECO:0007669"/>
    <property type="project" value="InterPro"/>
</dbReference>
<dbReference type="Proteomes" id="UP000469523">
    <property type="component" value="Unassembled WGS sequence"/>
</dbReference>
<evidence type="ECO:0000313" key="5">
    <source>
        <dbReference type="EMBL" id="MSU00491.1"/>
    </source>
</evidence>
<protein>
    <submittedName>
        <fullName evidence="5">Helix-turn-helix transcriptional regulator</fullName>
    </submittedName>
</protein>
<feature type="domain" description="HTH araC/xylS-type" evidence="4">
    <location>
        <begin position="136"/>
        <end position="234"/>
    </location>
</feature>
<keyword evidence="2" id="KW-0238">DNA-binding</keyword>
<dbReference type="PROSITE" id="PS01124">
    <property type="entry name" value="HTH_ARAC_FAMILY_2"/>
    <property type="match status" value="1"/>
</dbReference>
<dbReference type="PROSITE" id="PS00041">
    <property type="entry name" value="HTH_ARAC_FAMILY_1"/>
    <property type="match status" value="1"/>
</dbReference>
<dbReference type="PRINTS" id="PR00032">
    <property type="entry name" value="HTHARAC"/>
</dbReference>
<dbReference type="Pfam" id="PF12833">
    <property type="entry name" value="HTH_18"/>
    <property type="match status" value="1"/>
</dbReference>
<name>A0A6N7XEJ3_9FIRM</name>
<dbReference type="PANTHER" id="PTHR43280">
    <property type="entry name" value="ARAC-FAMILY TRANSCRIPTIONAL REGULATOR"/>
    <property type="match status" value="1"/>
</dbReference>
<dbReference type="SMART" id="SM00342">
    <property type="entry name" value="HTH_ARAC"/>
    <property type="match status" value="1"/>
</dbReference>
<dbReference type="Gene3D" id="1.10.10.60">
    <property type="entry name" value="Homeodomain-like"/>
    <property type="match status" value="2"/>
</dbReference>
<proteinExistence type="predicted"/>
<dbReference type="InterPro" id="IPR018062">
    <property type="entry name" value="HTH_AraC-typ_CS"/>
</dbReference>
<dbReference type="InterPro" id="IPR018060">
    <property type="entry name" value="HTH_AraC"/>
</dbReference>
<evidence type="ECO:0000259" key="4">
    <source>
        <dbReference type="PROSITE" id="PS01124"/>
    </source>
</evidence>
<sequence length="242" mass="28340">MISNNLFYPKPNRDDFYNIYEFEIDLIREVSNGNLQKALKLYDEFFSRKFIYNVIENNSLEYVKSYIISISLLICHNVIRKGVSAYSAKAKYHAFLNLIEKSTTKEDTLNTGKQLIHGYIRQLIKISNPIDNIYIRKAVDYIQDNLGEDLTLSMVADHIGLSKCYFCSQFKKELDMSFTEYLAYARIEKSKYLLCNSDKSILDIAILIGFNSQSYFSAQFKKYTGISPKEFRNKRFDSDYLF</sequence>
<reference evidence="5 6" key="1">
    <citation type="submission" date="2019-09" db="EMBL/GenBank/DDBJ databases">
        <title>In-depth cultivation of the pig gut microbiome towards novel bacterial diversity and tailored functional studies.</title>
        <authorList>
            <person name="Wylensek D."/>
            <person name="Hitch T.C.A."/>
            <person name="Clavel T."/>
        </authorList>
    </citation>
    <scope>NUCLEOTIDE SEQUENCE [LARGE SCALE GENOMIC DNA]</scope>
    <source>
        <strain evidence="5 6">WCA3-693-APC-4?</strain>
    </source>
</reference>
<organism evidence="5 6">
    <name type="scientific">Tissierella pigra</name>
    <dbReference type="NCBI Taxonomy" id="2607614"/>
    <lineage>
        <taxon>Bacteria</taxon>
        <taxon>Bacillati</taxon>
        <taxon>Bacillota</taxon>
        <taxon>Tissierellia</taxon>
        <taxon>Tissierellales</taxon>
        <taxon>Tissierellaceae</taxon>
        <taxon>Tissierella</taxon>
    </lineage>
</organism>
<dbReference type="GO" id="GO:0043565">
    <property type="term" value="F:sequence-specific DNA binding"/>
    <property type="evidence" value="ECO:0007669"/>
    <property type="project" value="InterPro"/>
</dbReference>
<evidence type="ECO:0000256" key="3">
    <source>
        <dbReference type="ARBA" id="ARBA00023163"/>
    </source>
</evidence>
<comment type="caution">
    <text evidence="5">The sequence shown here is derived from an EMBL/GenBank/DDBJ whole genome shotgun (WGS) entry which is preliminary data.</text>
</comment>
<dbReference type="AlphaFoldDB" id="A0A6N7XEJ3"/>